<comment type="caution">
    <text evidence="13">The sequence shown here is derived from an EMBL/GenBank/DDBJ whole genome shotgun (WGS) entry which is preliminary data.</text>
</comment>
<dbReference type="GO" id="GO:0000132">
    <property type="term" value="P:establishment of mitotic spindle orientation"/>
    <property type="evidence" value="ECO:0007669"/>
    <property type="project" value="UniProtKB-UniRule"/>
</dbReference>
<dbReference type="InterPro" id="IPR036322">
    <property type="entry name" value="WD40_repeat_dom_sf"/>
</dbReference>
<dbReference type="GO" id="GO:0005875">
    <property type="term" value="C:microtubule associated complex"/>
    <property type="evidence" value="ECO:0007669"/>
    <property type="project" value="UniProtKB-UniRule"/>
</dbReference>
<keyword evidence="5 11" id="KW-0493">Microtubule</keyword>
<evidence type="ECO:0000256" key="7">
    <source>
        <dbReference type="ARBA" id="ARBA00022776"/>
    </source>
</evidence>
<comment type="subcellular location">
    <subcellularLocation>
        <location evidence="11">Cytoplasm</location>
        <location evidence="11">Cytoskeleton</location>
    </subcellularLocation>
    <subcellularLocation>
        <location evidence="11">Cytoplasm</location>
        <location evidence="11">Cytoskeleton</location>
        <location evidence="11">Spindle pole</location>
    </subcellularLocation>
    <text evidence="11">Localizes to the plus ends of microtubules and the mitotic spindle poles.</text>
</comment>
<dbReference type="GO" id="GO:0051012">
    <property type="term" value="P:microtubule sliding"/>
    <property type="evidence" value="ECO:0007669"/>
    <property type="project" value="UniProtKB-UniRule"/>
</dbReference>
<evidence type="ECO:0000256" key="12">
    <source>
        <dbReference type="PROSITE-ProRule" id="PRU00221"/>
    </source>
</evidence>
<dbReference type="SMART" id="SM00320">
    <property type="entry name" value="WD40"/>
    <property type="match status" value="7"/>
</dbReference>
<reference evidence="13 14" key="1">
    <citation type="journal article" date="2023" name="Elife">
        <title>Identification of key yeast species and microbe-microbe interactions impacting larval growth of Drosophila in the wild.</title>
        <authorList>
            <person name="Mure A."/>
            <person name="Sugiura Y."/>
            <person name="Maeda R."/>
            <person name="Honda K."/>
            <person name="Sakurai N."/>
            <person name="Takahashi Y."/>
            <person name="Watada M."/>
            <person name="Katoh T."/>
            <person name="Gotoh A."/>
            <person name="Gotoh Y."/>
            <person name="Taniguchi I."/>
            <person name="Nakamura K."/>
            <person name="Hayashi T."/>
            <person name="Katayama T."/>
            <person name="Uemura T."/>
            <person name="Hattori Y."/>
        </authorList>
    </citation>
    <scope>NUCLEOTIDE SEQUENCE [LARGE SCALE GENOMIC DNA]</scope>
    <source>
        <strain evidence="13 14">SC-9</strain>
    </source>
</reference>
<accession>A0AAV5QUL0</accession>
<dbReference type="Gene3D" id="2.130.10.10">
    <property type="entry name" value="YVTN repeat-like/Quinoprotein amine dehydrogenase"/>
    <property type="match status" value="1"/>
</dbReference>
<dbReference type="InterPro" id="IPR037190">
    <property type="entry name" value="LIS1_N"/>
</dbReference>
<dbReference type="Pfam" id="PF00400">
    <property type="entry name" value="WD40"/>
    <property type="match status" value="5"/>
</dbReference>
<dbReference type="GO" id="GO:0070840">
    <property type="term" value="F:dynein complex binding"/>
    <property type="evidence" value="ECO:0007669"/>
    <property type="project" value="UniProtKB-UniRule"/>
</dbReference>
<dbReference type="GO" id="GO:0005874">
    <property type="term" value="C:microtubule"/>
    <property type="evidence" value="ECO:0007669"/>
    <property type="project" value="UniProtKB-KW"/>
</dbReference>
<dbReference type="SUPFAM" id="SSF50978">
    <property type="entry name" value="WD40 repeat-like"/>
    <property type="match status" value="1"/>
</dbReference>
<keyword evidence="7 11" id="KW-0498">Mitosis</keyword>
<protein>
    <recommendedName>
        <fullName evidence="11">Nuclear distribution protein PAC1</fullName>
    </recommendedName>
    <alternativeName>
        <fullName evidence="11">Lissencephaly-1 homolog</fullName>
        <shortName evidence="11">LIS-1</shortName>
    </alternativeName>
    <alternativeName>
        <fullName evidence="11">nudF homolog</fullName>
    </alternativeName>
</protein>
<keyword evidence="1 11" id="KW-0813">Transport</keyword>
<dbReference type="GO" id="GO:0005730">
    <property type="term" value="C:nucleolus"/>
    <property type="evidence" value="ECO:0007669"/>
    <property type="project" value="UniProtKB-SubCell"/>
</dbReference>
<keyword evidence="3 12" id="KW-0853">WD repeat</keyword>
<dbReference type="GO" id="GO:0005737">
    <property type="term" value="C:cytoplasm"/>
    <property type="evidence" value="ECO:0007669"/>
    <property type="project" value="UniProtKB-UniRule"/>
</dbReference>
<name>A0AAV5QUL0_9ASCO</name>
<keyword evidence="8 11" id="KW-0175">Coiled coil</keyword>
<evidence type="ECO:0000256" key="6">
    <source>
        <dbReference type="ARBA" id="ARBA00022737"/>
    </source>
</evidence>
<keyword evidence="6" id="KW-0677">Repeat</keyword>
<dbReference type="GO" id="GO:0051301">
    <property type="term" value="P:cell division"/>
    <property type="evidence" value="ECO:0007669"/>
    <property type="project" value="UniProtKB-KW"/>
</dbReference>
<dbReference type="InterPro" id="IPR001680">
    <property type="entry name" value="WD40_rpt"/>
</dbReference>
<dbReference type="GO" id="GO:0000922">
    <property type="term" value="C:spindle pole"/>
    <property type="evidence" value="ECO:0007669"/>
    <property type="project" value="UniProtKB-SubCell"/>
</dbReference>
<organism evidence="13 14">
    <name type="scientific">Saccharomycopsis crataegensis</name>
    <dbReference type="NCBI Taxonomy" id="43959"/>
    <lineage>
        <taxon>Eukaryota</taxon>
        <taxon>Fungi</taxon>
        <taxon>Dikarya</taxon>
        <taxon>Ascomycota</taxon>
        <taxon>Saccharomycotina</taxon>
        <taxon>Saccharomycetes</taxon>
        <taxon>Saccharomycopsidaceae</taxon>
        <taxon>Saccharomycopsis</taxon>
    </lineage>
</organism>
<dbReference type="InterPro" id="IPR017252">
    <property type="entry name" value="Dynein_regulator_LIS1"/>
</dbReference>
<dbReference type="PROSITE" id="PS50082">
    <property type="entry name" value="WD_REPEATS_2"/>
    <property type="match status" value="3"/>
</dbReference>
<feature type="repeat" description="WD" evidence="12">
    <location>
        <begin position="112"/>
        <end position="145"/>
    </location>
</feature>
<dbReference type="Gene3D" id="1.20.960.30">
    <property type="match status" value="1"/>
</dbReference>
<evidence type="ECO:0000256" key="4">
    <source>
        <dbReference type="ARBA" id="ARBA00022618"/>
    </source>
</evidence>
<comment type="function">
    <text evidence="11">Positively regulates the activity of the minus-end directed microtubule motor protein dynein. Plays a central role in positioning the mitotic spindle at the bud neck during cell division. Targets cytoplasmic dynein to microtubule plus ends, thereby promoting dynein-mediated microtubule sliding along the bud cortex and consequently the movement of the mitotic spindle to the bud neck.</text>
</comment>
<evidence type="ECO:0000256" key="9">
    <source>
        <dbReference type="ARBA" id="ARBA00023212"/>
    </source>
</evidence>
<dbReference type="PANTHER" id="PTHR19848:SF8">
    <property type="entry name" value="F-BOX AND WD REPEAT DOMAIN CONTAINING 7"/>
    <property type="match status" value="1"/>
</dbReference>
<dbReference type="InterPro" id="IPR015943">
    <property type="entry name" value="WD40/YVTN_repeat-like_dom_sf"/>
</dbReference>
<dbReference type="EMBL" id="BTFZ01000020">
    <property type="protein sequence ID" value="GMM38479.1"/>
    <property type="molecule type" value="Genomic_DNA"/>
</dbReference>
<evidence type="ECO:0000256" key="2">
    <source>
        <dbReference type="ARBA" id="ARBA00022490"/>
    </source>
</evidence>
<evidence type="ECO:0000256" key="11">
    <source>
        <dbReference type="HAMAP-Rule" id="MF_03141"/>
    </source>
</evidence>
<keyword evidence="9 11" id="KW-0206">Cytoskeleton</keyword>
<dbReference type="InterPro" id="IPR019775">
    <property type="entry name" value="WD40_repeat_CS"/>
</dbReference>
<evidence type="ECO:0000256" key="10">
    <source>
        <dbReference type="ARBA" id="ARBA00023306"/>
    </source>
</evidence>
<keyword evidence="14" id="KW-1185">Reference proteome</keyword>
<dbReference type="PIRSF" id="PIRSF037647">
    <property type="entry name" value="Dynein_regulator_Lis1"/>
    <property type="match status" value="1"/>
</dbReference>
<feature type="repeat" description="WD" evidence="12">
    <location>
        <begin position="382"/>
        <end position="423"/>
    </location>
</feature>
<dbReference type="PROSITE" id="PS50294">
    <property type="entry name" value="WD_REPEATS_REGION"/>
    <property type="match status" value="2"/>
</dbReference>
<dbReference type="HAMAP" id="MF_03141">
    <property type="entry name" value="lis1"/>
    <property type="match status" value="1"/>
</dbReference>
<dbReference type="PROSITE" id="PS00678">
    <property type="entry name" value="WD_REPEATS_1"/>
    <property type="match status" value="2"/>
</dbReference>
<proteinExistence type="inferred from homology"/>
<evidence type="ECO:0000313" key="14">
    <source>
        <dbReference type="Proteomes" id="UP001360560"/>
    </source>
</evidence>
<dbReference type="Proteomes" id="UP001360560">
    <property type="component" value="Unassembled WGS sequence"/>
</dbReference>
<dbReference type="PRINTS" id="PR00320">
    <property type="entry name" value="GPROTEINBRPT"/>
</dbReference>
<sequence length="494" mass="55036">MSALTSRQKIELHKAISQYLKPNLEPELYKEINLRLELTEDDLKSSSDNNLLAKKWSTVIRLQKKILDLESQVSNLNELLDASSNGTGIKSSNGSLIHTKINWLPSRASQVLKAQKSAINSLDIHPFLPELVAALNDGSFVVWDLLNPLQPSKLINGHTKAINGICYGKKPLKLSQQDSSSGSILVATCSSDLYIKIWDSTNNFELKRTLSGHTHTISSVKFKNNDPGQLFSSSRDGSVILWDVTNGWRLRSFVGHSDWVRSLDLTPTDEFLISCANDQSARLSHGDSGIGLSIMIGHTHVVEDCKFAPRTAWKYLDMLATAKSYSNDPTVLEQYNALDFKYCATASRDETIKIWLLPLPIIRPHRPPAPSSNPSAVCIIELKGHSSWVRSLQFHPGGKYLFSSSDDKSIKIWDLSAIEKLGVAKCIRTLNGGHEGFVNCIKFATPIQYDQPTDEGDKITDEKEREKKKLNELDKSIRTIFASGGTDNNICMWV</sequence>
<evidence type="ECO:0000313" key="13">
    <source>
        <dbReference type="EMBL" id="GMM38479.1"/>
    </source>
</evidence>
<evidence type="ECO:0000256" key="5">
    <source>
        <dbReference type="ARBA" id="ARBA00022701"/>
    </source>
</evidence>
<dbReference type="CDD" id="cd00200">
    <property type="entry name" value="WD40"/>
    <property type="match status" value="1"/>
</dbReference>
<dbReference type="SUPFAM" id="SSF109925">
    <property type="entry name" value="Lissencephaly-1 protein (Lis-1, PAF-AH alpha) N-terminal domain"/>
    <property type="match status" value="1"/>
</dbReference>
<evidence type="ECO:0000256" key="8">
    <source>
        <dbReference type="ARBA" id="ARBA00023054"/>
    </source>
</evidence>
<evidence type="ECO:0000256" key="3">
    <source>
        <dbReference type="ARBA" id="ARBA00022574"/>
    </source>
</evidence>
<dbReference type="InterPro" id="IPR020472">
    <property type="entry name" value="WD40_PAC1"/>
</dbReference>
<keyword evidence="10 11" id="KW-0131">Cell cycle</keyword>
<feature type="repeat" description="WD" evidence="12">
    <location>
        <begin position="210"/>
        <end position="252"/>
    </location>
</feature>
<evidence type="ECO:0000256" key="1">
    <source>
        <dbReference type="ARBA" id="ARBA00022448"/>
    </source>
</evidence>
<comment type="subunit">
    <text evidence="11">Self-associates. Interacts with NDL1 and dynein.</text>
</comment>
<comment type="similarity">
    <text evidence="11">Belongs to the WD repeat LIS1/nudF family.</text>
</comment>
<dbReference type="GO" id="GO:0000027">
    <property type="term" value="P:ribosomal large subunit assembly"/>
    <property type="evidence" value="ECO:0007669"/>
    <property type="project" value="TreeGrafter"/>
</dbReference>
<dbReference type="PANTHER" id="PTHR19848">
    <property type="entry name" value="WD40 REPEAT PROTEIN"/>
    <property type="match status" value="1"/>
</dbReference>
<dbReference type="AlphaFoldDB" id="A0AAV5QUL0"/>
<keyword evidence="2 11" id="KW-0963">Cytoplasm</keyword>
<gene>
    <name evidence="11" type="primary">PAC1</name>
    <name evidence="11" type="synonym">LIS1</name>
    <name evidence="13" type="ORF">DASC09_058180</name>
</gene>
<keyword evidence="4 11" id="KW-0132">Cell division</keyword>